<evidence type="ECO:0000256" key="1">
    <source>
        <dbReference type="SAM" id="MobiDB-lite"/>
    </source>
</evidence>
<dbReference type="AlphaFoldDB" id="A0A830C1F4"/>
<reference evidence="2" key="1">
    <citation type="submission" date="2020-07" db="EMBL/GenBank/DDBJ databases">
        <title>Ethylene signaling mediates host invasion by parasitic plants.</title>
        <authorList>
            <person name="Yoshida S."/>
        </authorList>
    </citation>
    <scope>NUCLEOTIDE SEQUENCE</scope>
    <source>
        <strain evidence="2">Okayama</strain>
    </source>
</reference>
<feature type="compositionally biased region" description="Polar residues" evidence="1">
    <location>
        <begin position="56"/>
        <end position="65"/>
    </location>
</feature>
<name>A0A830C1F4_9LAMI</name>
<dbReference type="EMBL" id="BMAC01000348">
    <property type="protein sequence ID" value="GFP94407.1"/>
    <property type="molecule type" value="Genomic_DNA"/>
</dbReference>
<gene>
    <name evidence="2" type="ORF">PHJA_001585100</name>
</gene>
<feature type="region of interest" description="Disordered" evidence="1">
    <location>
        <begin position="45"/>
        <end position="65"/>
    </location>
</feature>
<organism evidence="2 3">
    <name type="scientific">Phtheirospermum japonicum</name>
    <dbReference type="NCBI Taxonomy" id="374723"/>
    <lineage>
        <taxon>Eukaryota</taxon>
        <taxon>Viridiplantae</taxon>
        <taxon>Streptophyta</taxon>
        <taxon>Embryophyta</taxon>
        <taxon>Tracheophyta</taxon>
        <taxon>Spermatophyta</taxon>
        <taxon>Magnoliopsida</taxon>
        <taxon>eudicotyledons</taxon>
        <taxon>Gunneridae</taxon>
        <taxon>Pentapetalae</taxon>
        <taxon>asterids</taxon>
        <taxon>lamiids</taxon>
        <taxon>Lamiales</taxon>
        <taxon>Orobanchaceae</taxon>
        <taxon>Orobanchaceae incertae sedis</taxon>
        <taxon>Phtheirospermum</taxon>
    </lineage>
</organism>
<proteinExistence type="predicted"/>
<keyword evidence="3" id="KW-1185">Reference proteome</keyword>
<dbReference type="Proteomes" id="UP000653305">
    <property type="component" value="Unassembled WGS sequence"/>
</dbReference>
<accession>A0A830C1F4</accession>
<protein>
    <submittedName>
        <fullName evidence="2">Uncharacterized protein</fullName>
    </submittedName>
</protein>
<evidence type="ECO:0000313" key="2">
    <source>
        <dbReference type="EMBL" id="GFP94407.1"/>
    </source>
</evidence>
<dbReference type="OrthoDB" id="994652at2759"/>
<sequence length="65" mass="7173">MHVSHETENHVIFGDKIHSRKLLISVNSISTNKGMLSGTMVEPEKAVRNGLRAKPPTSSNPNHNK</sequence>
<evidence type="ECO:0000313" key="3">
    <source>
        <dbReference type="Proteomes" id="UP000653305"/>
    </source>
</evidence>
<comment type="caution">
    <text evidence="2">The sequence shown here is derived from an EMBL/GenBank/DDBJ whole genome shotgun (WGS) entry which is preliminary data.</text>
</comment>